<name>A0A2T6ZIZ9_TUBBO</name>
<dbReference type="InterPro" id="IPR053178">
    <property type="entry name" value="Osmoadaptation_assoc"/>
</dbReference>
<comment type="caution">
    <text evidence="1">The sequence shown here is derived from an EMBL/GenBank/DDBJ whole genome shotgun (WGS) entry which is preliminary data.</text>
</comment>
<dbReference type="Proteomes" id="UP000244722">
    <property type="component" value="Unassembled WGS sequence"/>
</dbReference>
<evidence type="ECO:0000313" key="1">
    <source>
        <dbReference type="EMBL" id="PUU75459.1"/>
    </source>
</evidence>
<dbReference type="OrthoDB" id="4491390at2759"/>
<dbReference type="InterPro" id="IPR021858">
    <property type="entry name" value="Fun_TF"/>
</dbReference>
<evidence type="ECO:0000313" key="2">
    <source>
        <dbReference type="Proteomes" id="UP000244722"/>
    </source>
</evidence>
<sequence>MAMCAIFVSRQNKDEQLLRESARVYTIALAQLNTALSNPSIRARDETLAATMSLSLYETMGCIDPTGWQRHVKGMGLLVRLRGPEAHKTGLAHHLFCSFRAISLINSIVDRKRSFLASKEWRTIPWTNIPKTPHQDMQDLLLELPDILEDQDTLPRTAYPSLLRQCLDLEARLKAWYENFRRNYPGPPYWLEFSTLKIDPPVFPTCYQFASVGVANTHTFYWANLILVYSTIVGLTPINQPPIAAVGDTSDLAAQICMAVEYYISPGKKTYGPMLTLYPLRIAAECFKRLGARGAKSTLWCKAVFGILHSRGIALGSMLEKLRAWGFKGWGGRGFWERMEEGWIESAGTEEWERRNVEEVGGGGGNNI</sequence>
<dbReference type="EMBL" id="NESQ01000230">
    <property type="protein sequence ID" value="PUU75459.1"/>
    <property type="molecule type" value="Genomic_DNA"/>
</dbReference>
<protein>
    <recommendedName>
        <fullName evidence="3">Fungal-specific transcription factor domain-domain-containing protein</fullName>
    </recommendedName>
</protein>
<dbReference type="PANTHER" id="PTHR38111">
    <property type="entry name" value="ZN(2)-C6 FUNGAL-TYPE DOMAIN-CONTAINING PROTEIN-RELATED"/>
    <property type="match status" value="1"/>
</dbReference>
<proteinExistence type="predicted"/>
<accession>A0A2T6ZIZ9</accession>
<keyword evidence="2" id="KW-1185">Reference proteome</keyword>
<reference evidence="1 2" key="1">
    <citation type="submission" date="2017-04" db="EMBL/GenBank/DDBJ databases">
        <title>Draft genome sequence of Tuber borchii Vittad., a whitish edible truffle.</title>
        <authorList>
            <consortium name="DOE Joint Genome Institute"/>
            <person name="Murat C."/>
            <person name="Kuo A."/>
            <person name="Barry K.W."/>
            <person name="Clum A."/>
            <person name="Dockter R.B."/>
            <person name="Fauchery L."/>
            <person name="Iotti M."/>
            <person name="Kohler A."/>
            <person name="Labutti K."/>
            <person name="Lindquist E.A."/>
            <person name="Lipzen A."/>
            <person name="Ohm R.A."/>
            <person name="Wang M."/>
            <person name="Grigoriev I.V."/>
            <person name="Zambonelli A."/>
            <person name="Martin F.M."/>
        </authorList>
    </citation>
    <scope>NUCLEOTIDE SEQUENCE [LARGE SCALE GENOMIC DNA]</scope>
    <source>
        <strain evidence="1 2">Tbo3840</strain>
    </source>
</reference>
<organism evidence="1 2">
    <name type="scientific">Tuber borchii</name>
    <name type="common">White truffle</name>
    <dbReference type="NCBI Taxonomy" id="42251"/>
    <lineage>
        <taxon>Eukaryota</taxon>
        <taxon>Fungi</taxon>
        <taxon>Dikarya</taxon>
        <taxon>Ascomycota</taxon>
        <taxon>Pezizomycotina</taxon>
        <taxon>Pezizomycetes</taxon>
        <taxon>Pezizales</taxon>
        <taxon>Tuberaceae</taxon>
        <taxon>Tuber</taxon>
    </lineage>
</organism>
<dbReference type="AlphaFoldDB" id="A0A2T6ZIZ9"/>
<dbReference type="STRING" id="42251.A0A2T6ZIZ9"/>
<dbReference type="Pfam" id="PF11951">
    <property type="entry name" value="Fungal_trans_2"/>
    <property type="match status" value="1"/>
</dbReference>
<evidence type="ECO:0008006" key="3">
    <source>
        <dbReference type="Google" id="ProtNLM"/>
    </source>
</evidence>
<gene>
    <name evidence="1" type="ORF">B9Z19DRAFT_1102942</name>
</gene>